<evidence type="ECO:0000256" key="2">
    <source>
        <dbReference type="ARBA" id="ARBA00023002"/>
    </source>
</evidence>
<protein>
    <recommendedName>
        <fullName evidence="6">Retinol dehydrogenase 11</fullName>
    </recommendedName>
</protein>
<comment type="similarity">
    <text evidence="1">Belongs to the short-chain dehydrogenases/reductases (SDR) family.</text>
</comment>
<dbReference type="EMBL" id="JAUCMX010000003">
    <property type="protein sequence ID" value="KAK3551060.1"/>
    <property type="molecule type" value="Genomic_DNA"/>
</dbReference>
<organism evidence="4 5">
    <name type="scientific">Hemibagrus guttatus</name>
    <dbReference type="NCBI Taxonomy" id="175788"/>
    <lineage>
        <taxon>Eukaryota</taxon>
        <taxon>Metazoa</taxon>
        <taxon>Chordata</taxon>
        <taxon>Craniata</taxon>
        <taxon>Vertebrata</taxon>
        <taxon>Euteleostomi</taxon>
        <taxon>Actinopterygii</taxon>
        <taxon>Neopterygii</taxon>
        <taxon>Teleostei</taxon>
        <taxon>Ostariophysi</taxon>
        <taxon>Siluriformes</taxon>
        <taxon>Bagridae</taxon>
        <taxon>Hemibagrus</taxon>
    </lineage>
</organism>
<keyword evidence="3" id="KW-1133">Transmembrane helix</keyword>
<dbReference type="PANTHER" id="PTHR43157:SF54">
    <property type="entry name" value="RETINOL DEHYDROGENASE 12-LIKE ISOFORM X1-RELATED"/>
    <property type="match status" value="1"/>
</dbReference>
<dbReference type="Proteomes" id="UP001274896">
    <property type="component" value="Unassembled WGS sequence"/>
</dbReference>
<evidence type="ECO:0000313" key="5">
    <source>
        <dbReference type="Proteomes" id="UP001274896"/>
    </source>
</evidence>
<dbReference type="AlphaFoldDB" id="A0AAE0RDW3"/>
<keyword evidence="5" id="KW-1185">Reference proteome</keyword>
<reference evidence="4" key="1">
    <citation type="submission" date="2023-06" db="EMBL/GenBank/DDBJ databases">
        <title>Male Hemibagrus guttatus genome.</title>
        <authorList>
            <person name="Bian C."/>
        </authorList>
    </citation>
    <scope>NUCLEOTIDE SEQUENCE</scope>
    <source>
        <strain evidence="4">Male_cb2023</strain>
        <tissue evidence="4">Muscle</tissue>
    </source>
</reference>
<dbReference type="GO" id="GO:0016491">
    <property type="term" value="F:oxidoreductase activity"/>
    <property type="evidence" value="ECO:0007669"/>
    <property type="project" value="UniProtKB-KW"/>
</dbReference>
<dbReference type="InterPro" id="IPR036291">
    <property type="entry name" value="NAD(P)-bd_dom_sf"/>
</dbReference>
<evidence type="ECO:0008006" key="6">
    <source>
        <dbReference type="Google" id="ProtNLM"/>
    </source>
</evidence>
<sequence>MWDRVQSSVYTQYGAVLVLAVTSFLLMRKWIAGGMCKSQARLDGKTVLITGANTGIGKATAQDMARRGARVVMACRDLRRAEIAAQEIRQATGNGNVVVRHLNLASLYSIQEFAKEFIVTEKRLDILINNAGKL</sequence>
<evidence type="ECO:0000313" key="4">
    <source>
        <dbReference type="EMBL" id="KAK3551060.1"/>
    </source>
</evidence>
<gene>
    <name evidence="4" type="ORF">QTP70_011492</name>
</gene>
<proteinExistence type="inferred from homology"/>
<keyword evidence="2" id="KW-0560">Oxidoreductase</keyword>
<accession>A0AAE0RDW3</accession>
<name>A0AAE0RDW3_9TELE</name>
<dbReference type="Gene3D" id="3.40.50.720">
    <property type="entry name" value="NAD(P)-binding Rossmann-like Domain"/>
    <property type="match status" value="1"/>
</dbReference>
<keyword evidence="3" id="KW-0472">Membrane</keyword>
<evidence type="ECO:0000256" key="1">
    <source>
        <dbReference type="ARBA" id="ARBA00006484"/>
    </source>
</evidence>
<keyword evidence="3" id="KW-0812">Transmembrane</keyword>
<comment type="caution">
    <text evidence="4">The sequence shown here is derived from an EMBL/GenBank/DDBJ whole genome shotgun (WGS) entry which is preliminary data.</text>
</comment>
<evidence type="ECO:0000256" key="3">
    <source>
        <dbReference type="SAM" id="Phobius"/>
    </source>
</evidence>
<dbReference type="PRINTS" id="PR00081">
    <property type="entry name" value="GDHRDH"/>
</dbReference>
<feature type="transmembrane region" description="Helical" evidence="3">
    <location>
        <begin position="12"/>
        <end position="31"/>
    </location>
</feature>
<dbReference type="InterPro" id="IPR002347">
    <property type="entry name" value="SDR_fam"/>
</dbReference>
<dbReference type="PANTHER" id="PTHR43157">
    <property type="entry name" value="PHOSPHATIDYLINOSITOL-GLYCAN BIOSYNTHESIS CLASS F PROTEIN-RELATED"/>
    <property type="match status" value="1"/>
</dbReference>
<dbReference type="Pfam" id="PF00106">
    <property type="entry name" value="adh_short"/>
    <property type="match status" value="1"/>
</dbReference>
<dbReference type="SUPFAM" id="SSF51735">
    <property type="entry name" value="NAD(P)-binding Rossmann-fold domains"/>
    <property type="match status" value="1"/>
</dbReference>